<dbReference type="InterPro" id="IPR006141">
    <property type="entry name" value="Intein_N"/>
</dbReference>
<dbReference type="Gene3D" id="2.170.16.10">
    <property type="entry name" value="Hedgehog/Intein (Hint) domain"/>
    <property type="match status" value="1"/>
</dbReference>
<evidence type="ECO:0000313" key="2">
    <source>
        <dbReference type="EMBL" id="RJE82707.1"/>
    </source>
</evidence>
<dbReference type="Pfam" id="PF13403">
    <property type="entry name" value="Hint_2"/>
    <property type="match status" value="1"/>
</dbReference>
<dbReference type="InterPro" id="IPR028992">
    <property type="entry name" value="Hedgehog/Intein_dom"/>
</dbReference>
<gene>
    <name evidence="2" type="ORF">D3P04_18715</name>
</gene>
<evidence type="ECO:0000313" key="3">
    <source>
        <dbReference type="Proteomes" id="UP000284202"/>
    </source>
</evidence>
<comment type="caution">
    <text evidence="2">The sequence shown here is derived from an EMBL/GenBank/DDBJ whole genome shotgun (WGS) entry which is preliminary data.</text>
</comment>
<dbReference type="Proteomes" id="UP000284202">
    <property type="component" value="Unassembled WGS sequence"/>
</dbReference>
<feature type="domain" description="Hedgehog/Intein (Hint)" evidence="1">
    <location>
        <begin position="168"/>
        <end position="314"/>
    </location>
</feature>
<dbReference type="GO" id="GO:0016539">
    <property type="term" value="P:intein-mediated protein splicing"/>
    <property type="evidence" value="ECO:0007669"/>
    <property type="project" value="InterPro"/>
</dbReference>
<reference evidence="3" key="1">
    <citation type="submission" date="2018-09" db="EMBL/GenBank/DDBJ databases">
        <title>Acidovorax cavernicola nov. sp. isolated from Gruta de las Maravillas (Aracena, Spain).</title>
        <authorList>
            <person name="Jurado V."/>
            <person name="Gutierrez-Patricio S."/>
            <person name="Gonzalez-Pimentel J.L."/>
            <person name="Miller A.Z."/>
            <person name="Laiz L."/>
            <person name="Saiz-Jimenez C."/>
        </authorList>
    </citation>
    <scope>NUCLEOTIDE SEQUENCE [LARGE SCALE GENOMIC DNA]</scope>
    <source>
        <strain evidence="3">1011MAR3C25</strain>
    </source>
</reference>
<dbReference type="EMBL" id="QZCG01000014">
    <property type="protein sequence ID" value="RJE82707.1"/>
    <property type="molecule type" value="Genomic_DNA"/>
</dbReference>
<dbReference type="InterPro" id="IPR036844">
    <property type="entry name" value="Hint_dom_sf"/>
</dbReference>
<dbReference type="SUPFAM" id="SSF51294">
    <property type="entry name" value="Hedgehog/intein (Hint) domain"/>
    <property type="match status" value="1"/>
</dbReference>
<sequence>MAFYELFFSNGQLGDFNTVDPWRVVLDPEGDQTLRINDNHPGDRLVDAGAIGNLDEITGWKLTVQGDEGHLTPDTTGNDVIPSSPVIVEYSTDGGATWNSYTAGIGHPEVTYSARQDEEQWMALTAATDNQGDGQFGFIVADGGVTPGQEFTTDETAFEAQTGEYALPCFTDGVMISTAGGTVRAGDIAVGDEVLTLDNGLQRVRWKSSRNLTAEDLAANPKLRPIRIKAGTLGNQTPASDLLVSPQHRILVRSRIAMRMFETDEVLVAAKQLLAIDGIEIADDIETVTYVHFLFDEHQVLFSNGAWSESLYTGPEALKAVGPAALEEIYTLFPELREGVSWPAARPLPNGRFVRQLASRHAENSKPLVA</sequence>
<keyword evidence="3" id="KW-1185">Reference proteome</keyword>
<proteinExistence type="predicted"/>
<protein>
    <submittedName>
        <fullName evidence="2">Hemolysin-type calcium-binding region</fullName>
    </submittedName>
</protein>
<dbReference type="PROSITE" id="PS50817">
    <property type="entry name" value="INTEIN_N_TER"/>
    <property type="match status" value="1"/>
</dbReference>
<accession>A0A418SPA6</accession>
<evidence type="ECO:0000259" key="1">
    <source>
        <dbReference type="Pfam" id="PF13403"/>
    </source>
</evidence>
<dbReference type="RefSeq" id="WP_119751391.1">
    <property type="nucleotide sequence ID" value="NZ_QZCG01000014.1"/>
</dbReference>
<dbReference type="OrthoDB" id="6305173at2"/>
<dbReference type="AlphaFoldDB" id="A0A418SPA6"/>
<name>A0A418SPA6_9RHOB</name>
<organism evidence="2 3">
    <name type="scientific">Paracoccus onubensis</name>
    <dbReference type="NCBI Taxonomy" id="1675788"/>
    <lineage>
        <taxon>Bacteria</taxon>
        <taxon>Pseudomonadati</taxon>
        <taxon>Pseudomonadota</taxon>
        <taxon>Alphaproteobacteria</taxon>
        <taxon>Rhodobacterales</taxon>
        <taxon>Paracoccaceae</taxon>
        <taxon>Paracoccus</taxon>
    </lineage>
</organism>